<keyword evidence="2" id="KW-0863">Zinc-finger</keyword>
<dbReference type="GO" id="GO:0003676">
    <property type="term" value="F:nucleic acid binding"/>
    <property type="evidence" value="ECO:0007669"/>
    <property type="project" value="InterPro"/>
</dbReference>
<gene>
    <name evidence="4" type="ORF">O181_066810</name>
</gene>
<comment type="caution">
    <text evidence="4">The sequence shown here is derived from an EMBL/GenBank/DDBJ whole genome shotgun (WGS) entry which is preliminary data.</text>
</comment>
<organism evidence="4 5">
    <name type="scientific">Austropuccinia psidii MF-1</name>
    <dbReference type="NCBI Taxonomy" id="1389203"/>
    <lineage>
        <taxon>Eukaryota</taxon>
        <taxon>Fungi</taxon>
        <taxon>Dikarya</taxon>
        <taxon>Basidiomycota</taxon>
        <taxon>Pucciniomycotina</taxon>
        <taxon>Pucciniomycetes</taxon>
        <taxon>Pucciniales</taxon>
        <taxon>Sphaerophragmiaceae</taxon>
        <taxon>Austropuccinia</taxon>
    </lineage>
</organism>
<keyword evidence="2" id="KW-0862">Zinc</keyword>
<dbReference type="SUPFAM" id="SSF57756">
    <property type="entry name" value="Retrovirus zinc finger-like domains"/>
    <property type="match status" value="1"/>
</dbReference>
<keyword evidence="5" id="KW-1185">Reference proteome</keyword>
<dbReference type="Pfam" id="PF00098">
    <property type="entry name" value="zf-CCHC"/>
    <property type="match status" value="1"/>
</dbReference>
<keyword evidence="1" id="KW-0507">mRNA processing</keyword>
<dbReference type="SMART" id="SM00343">
    <property type="entry name" value="ZnF_C2HC"/>
    <property type="match status" value="1"/>
</dbReference>
<dbReference type="InterPro" id="IPR036875">
    <property type="entry name" value="Znf_CCHC_sf"/>
</dbReference>
<feature type="domain" description="CCHC-type" evidence="3">
    <location>
        <begin position="295"/>
        <end position="310"/>
    </location>
</feature>
<dbReference type="OrthoDB" id="3863715at2759"/>
<dbReference type="PROSITE" id="PS50158">
    <property type="entry name" value="ZF_CCHC"/>
    <property type="match status" value="1"/>
</dbReference>
<accession>A0A9Q3I5G3</accession>
<keyword evidence="2" id="KW-0479">Metal-binding</keyword>
<evidence type="ECO:0000313" key="5">
    <source>
        <dbReference type="Proteomes" id="UP000765509"/>
    </source>
</evidence>
<evidence type="ECO:0000313" key="4">
    <source>
        <dbReference type="EMBL" id="MBW0527095.1"/>
    </source>
</evidence>
<dbReference type="AlphaFoldDB" id="A0A9Q3I5G3"/>
<dbReference type="Proteomes" id="UP000765509">
    <property type="component" value="Unassembled WGS sequence"/>
</dbReference>
<dbReference type="Gene3D" id="4.10.60.10">
    <property type="entry name" value="Zinc finger, CCHC-type"/>
    <property type="match status" value="1"/>
</dbReference>
<protein>
    <recommendedName>
        <fullName evidence="3">CCHC-type domain-containing protein</fullName>
    </recommendedName>
</protein>
<sequence>MAETPTPSNPPFLAPLRKGRTRLAVTDPFIGEAKKPEGGDEILSAEYDPHQLRMAVSQAIGAITPAMKLKIDGSNFAEWEDDMAILMDGFLDNPKYLTTTEGRTTYDEKLCCLILTHSVSDTICMRPCSAIYKYLKSHYHILTRASQVNSWQDLLSIRMEPNESATALVDRAMSKARNFKNIKGLFDEDHLLGLIMQQATQSRPAINTALMSILEMLLSTYDRTPNLGQVIGALEACTWQDEASNIQANPAPIPKTMYFNHLDVQRDPGGSKVGETFSEDSVDPAAFRAIIKGTCHICKQPGHFARNCPRGMKMAQHPCGSNNHFQAYYPILAPSNMNPTIIPTLTLNTAADCY</sequence>
<dbReference type="EMBL" id="AVOT02033221">
    <property type="protein sequence ID" value="MBW0527095.1"/>
    <property type="molecule type" value="Genomic_DNA"/>
</dbReference>
<evidence type="ECO:0000259" key="3">
    <source>
        <dbReference type="PROSITE" id="PS50158"/>
    </source>
</evidence>
<dbReference type="InterPro" id="IPR001878">
    <property type="entry name" value="Znf_CCHC"/>
</dbReference>
<evidence type="ECO:0000256" key="2">
    <source>
        <dbReference type="PROSITE-ProRule" id="PRU00047"/>
    </source>
</evidence>
<evidence type="ECO:0000256" key="1">
    <source>
        <dbReference type="ARBA" id="ARBA00022664"/>
    </source>
</evidence>
<reference evidence="4" key="1">
    <citation type="submission" date="2021-03" db="EMBL/GenBank/DDBJ databases">
        <title>Draft genome sequence of rust myrtle Austropuccinia psidii MF-1, a brazilian biotype.</title>
        <authorList>
            <person name="Quecine M.C."/>
            <person name="Pachon D.M.R."/>
            <person name="Bonatelli M.L."/>
            <person name="Correr F.H."/>
            <person name="Franceschini L.M."/>
            <person name="Leite T.F."/>
            <person name="Margarido G.R.A."/>
            <person name="Almeida C.A."/>
            <person name="Ferrarezi J.A."/>
            <person name="Labate C.A."/>
        </authorList>
    </citation>
    <scope>NUCLEOTIDE SEQUENCE</scope>
    <source>
        <strain evidence="4">MF-1</strain>
    </source>
</reference>
<name>A0A9Q3I5G3_9BASI</name>
<dbReference type="GO" id="GO:0008270">
    <property type="term" value="F:zinc ion binding"/>
    <property type="evidence" value="ECO:0007669"/>
    <property type="project" value="UniProtKB-KW"/>
</dbReference>
<proteinExistence type="predicted"/>
<dbReference type="GO" id="GO:0006397">
    <property type="term" value="P:mRNA processing"/>
    <property type="evidence" value="ECO:0007669"/>
    <property type="project" value="UniProtKB-KW"/>
</dbReference>